<evidence type="ECO:0000313" key="10">
    <source>
        <dbReference type="EMBL" id="BAE93325.1"/>
    </source>
</evidence>
<dbReference type="PANTHER" id="PTHR21646">
    <property type="entry name" value="UBIQUITIN CARBOXYL-TERMINAL HYDROLASE"/>
    <property type="match status" value="1"/>
</dbReference>
<accession>A0A1W2VNZ7</accession>
<dbReference type="InterPro" id="IPR008978">
    <property type="entry name" value="HSP20-like_chaperone"/>
</dbReference>
<evidence type="ECO:0000256" key="3">
    <source>
        <dbReference type="ARBA" id="ARBA00022723"/>
    </source>
</evidence>
<dbReference type="InterPro" id="IPR018200">
    <property type="entry name" value="USP_CS"/>
</dbReference>
<evidence type="ECO:0000256" key="6">
    <source>
        <dbReference type="PROSITE-ProRule" id="PRU00134"/>
    </source>
</evidence>
<organism evidence="10">
    <name type="scientific">Ciona intestinalis</name>
    <name type="common">Transparent sea squirt</name>
    <name type="synonym">Ascidia intestinalis</name>
    <dbReference type="NCBI Taxonomy" id="7719"/>
    <lineage>
        <taxon>Eukaryota</taxon>
        <taxon>Metazoa</taxon>
        <taxon>Chordata</taxon>
        <taxon>Tunicata</taxon>
        <taxon>Ascidiacea</taxon>
        <taxon>Phlebobranchia</taxon>
        <taxon>Cionidae</taxon>
        <taxon>Ciona</taxon>
    </lineage>
</organism>
<feature type="compositionally biased region" description="Basic and acidic residues" evidence="7">
    <location>
        <begin position="209"/>
        <end position="218"/>
    </location>
</feature>
<dbReference type="Gene3D" id="3.90.70.10">
    <property type="entry name" value="Cysteine proteinases"/>
    <property type="match status" value="2"/>
</dbReference>
<accession>Q1RPW0</accession>
<evidence type="ECO:0000256" key="5">
    <source>
        <dbReference type="ARBA" id="ARBA00022833"/>
    </source>
</evidence>
<evidence type="ECO:0000256" key="4">
    <source>
        <dbReference type="ARBA" id="ARBA00022771"/>
    </source>
</evidence>
<dbReference type="PROSITE" id="PS50235">
    <property type="entry name" value="USP_3"/>
    <property type="match status" value="1"/>
</dbReference>
<feature type="domain" description="MYND-type" evidence="9">
    <location>
        <begin position="656"/>
        <end position="697"/>
    </location>
</feature>
<dbReference type="InterPro" id="IPR050185">
    <property type="entry name" value="Ub_carboxyl-term_hydrolase"/>
</dbReference>
<evidence type="ECO:0000256" key="1">
    <source>
        <dbReference type="ARBA" id="ARBA00000707"/>
    </source>
</evidence>
<dbReference type="PANTHER" id="PTHR21646:SF74">
    <property type="entry name" value="UBIQUITIN CARBOXYL-TERMINAL HYDROLASE 19"/>
    <property type="match status" value="1"/>
</dbReference>
<comment type="catalytic activity">
    <reaction evidence="1">
        <text>Thiol-dependent hydrolysis of ester, thioester, amide, peptide and isopeptide bonds formed by the C-terminal Gly of ubiquitin (a 76-residue protein attached to proteins as an intracellular targeting signal).</text>
        <dbReference type="EC" id="3.4.19.12"/>
    </reaction>
</comment>
<feature type="domain" description="USP" evidence="8">
    <location>
        <begin position="363"/>
        <end position="988"/>
    </location>
</feature>
<feature type="region of interest" description="Disordered" evidence="7">
    <location>
        <begin position="1007"/>
        <end position="1056"/>
    </location>
</feature>
<dbReference type="PROSITE" id="PS00972">
    <property type="entry name" value="USP_1"/>
    <property type="match status" value="1"/>
</dbReference>
<keyword evidence="3" id="KW-0479">Metal-binding</keyword>
<evidence type="ECO:0000256" key="7">
    <source>
        <dbReference type="SAM" id="MobiDB-lite"/>
    </source>
</evidence>
<dbReference type="Pfam" id="PF00443">
    <property type="entry name" value="UCH"/>
    <property type="match status" value="1"/>
</dbReference>
<dbReference type="GO" id="GO:0016579">
    <property type="term" value="P:protein deubiquitination"/>
    <property type="evidence" value="ECO:0007669"/>
    <property type="project" value="InterPro"/>
</dbReference>
<keyword evidence="5" id="KW-0862">Zinc</keyword>
<dbReference type="SUPFAM" id="SSF144232">
    <property type="entry name" value="HIT/MYND zinc finger-like"/>
    <property type="match status" value="1"/>
</dbReference>
<dbReference type="Pfam" id="PF01753">
    <property type="entry name" value="zf-MYND"/>
    <property type="match status" value="1"/>
</dbReference>
<feature type="region of interest" description="Disordered" evidence="7">
    <location>
        <begin position="1120"/>
        <end position="1145"/>
    </location>
</feature>
<dbReference type="Gene3D" id="6.10.140.2220">
    <property type="match status" value="1"/>
</dbReference>
<evidence type="ECO:0000259" key="8">
    <source>
        <dbReference type="PROSITE" id="PS50235"/>
    </source>
</evidence>
<dbReference type="AlphaFoldDB" id="Q1RPW0"/>
<dbReference type="Gene3D" id="2.60.40.790">
    <property type="match status" value="1"/>
</dbReference>
<dbReference type="GO" id="GO:0004843">
    <property type="term" value="F:cysteine-type deubiquitinase activity"/>
    <property type="evidence" value="ECO:0007669"/>
    <property type="project" value="UniProtKB-EC"/>
</dbReference>
<dbReference type="SUPFAM" id="SSF49764">
    <property type="entry name" value="HSP20-like chaperones"/>
    <property type="match status" value="2"/>
</dbReference>
<dbReference type="InterPro" id="IPR038765">
    <property type="entry name" value="Papain-like_cys_pep_sf"/>
</dbReference>
<feature type="region of interest" description="Disordered" evidence="7">
    <location>
        <begin position="197"/>
        <end position="222"/>
    </location>
</feature>
<dbReference type="EC" id="3.4.19.12" evidence="2"/>
<dbReference type="EMBL" id="AK222443">
    <property type="protein sequence ID" value="BAE93325.1"/>
    <property type="molecule type" value="mRNA"/>
</dbReference>
<dbReference type="InterPro" id="IPR002893">
    <property type="entry name" value="Znf_MYND"/>
</dbReference>
<dbReference type="SUPFAM" id="SSF54001">
    <property type="entry name" value="Cysteine proteinases"/>
    <property type="match status" value="1"/>
</dbReference>
<dbReference type="PROSITE" id="PS00973">
    <property type="entry name" value="USP_2"/>
    <property type="match status" value="1"/>
</dbReference>
<feature type="compositionally biased region" description="Polar residues" evidence="7">
    <location>
        <begin position="1015"/>
        <end position="1051"/>
    </location>
</feature>
<dbReference type="PROSITE" id="PS50865">
    <property type="entry name" value="ZF_MYND_2"/>
    <property type="match status" value="1"/>
</dbReference>
<dbReference type="GO" id="GO:0008270">
    <property type="term" value="F:zinc ion binding"/>
    <property type="evidence" value="ECO:0007669"/>
    <property type="project" value="UniProtKB-KW"/>
</dbReference>
<gene>
    <name evidence="10" type="primary">Ci-ZF(MYND)-3</name>
</gene>
<name>Q1RPW0_CIOIN</name>
<keyword evidence="4 6" id="KW-0863">Zinc-finger</keyword>
<feature type="compositionally biased region" description="Polar residues" evidence="7">
    <location>
        <begin position="198"/>
        <end position="208"/>
    </location>
</feature>
<proteinExistence type="evidence at transcript level"/>
<dbReference type="InterPro" id="IPR028889">
    <property type="entry name" value="USP"/>
</dbReference>
<sequence>MPEANKNCANVVASLLLKRGNTTMARKRKTDGLPINSLVRMSWSQRFHDVYMILWKINDDLNLDEVDILLTDCTCSIKLPNGESHFWHFFLDVESAMSQRIPSSNAIIIVMPKKDHTVFWPTFKKVEGLSDIGKSNFQNAPPKKMFLEESEKNTSFQDEFTTSGATPCNFPIKMETSPSVTMATGIKVPHGVLIGGNSPLTHHTAGSRTETKSLDKIDGQSSKLNPEINKELTTELDGLVHHWRSKSKGCIVLDLQLNKSDVCDVKVEFYEMAVVVKFRNSSSDFCRKHIVLENSLLQWKTQLSFSIIPDKCSFSIMDTFVQLTMQKKTTDHLETLLHESGHLVSPNTVGDTKKISQPGLGYTGLINLGNTCFMNSVIQALANTPELRNYFLDEKFHCHINTKNPLGVGGKMAKAFYVVMRKLWGCSNKAFSPHEFRDVVGLKGSRFTDGMQHDAHEFMAFLLDMLHEDLNTARNSTSIQPTSEVKGISEEMMAFEAWKSYLSRSGSFIIENFHGLLKSQLKCLVCKTKSVKFDPFLFLSVPLPKKVQPFSVFFFRKDVSEPIKITVSVHSDGAKMSDVLSQVGIHTGTNINHLVSYEVNNNALCRFFVPTSPLIRNSHTSTVHIQEMLSPEKEGEPVLQIICTQRKMVPDINKHCAYCKREPDNSFELKRCMNCLKVAYCDRDCQKGGWLKHRNVCRRTPELVGHPFVMCIAKSKATYTNVKSLAVKWAKLSSDVEILSSSMDGENANGEHSVSEMPMELRFSSWKENKNEVYPVIEDKGEELLDFSSRKFLSILWQNDKSKKNYVKVSDKAQDFSAPGRTMDLAKKSSPKYDLLECLSLFTEPEILTQDEAWYCPQCKKHRQAMKKMSLWDLPDVLIIQLKRFSFKNYLWRDKINMFIDLPVSNFDMTSYCNNPKTSKSLCYDLFAVINHHGGILGGHYTTNVRLPDVNNTSESVVDWRLCDDRHVTKLNNKVVTEAAYVMFYHRRSSKNSNTMSESLNIPHEPQADEAQCDEATNATSEHQPVINTNGEKSETTETSVKHMTNSNETSLPLEESKQKIVNTTTVNDSPLSPVGRSAQKLSKMQIEKSVDSKPSEEHNIDQITTQNSNSQQTAQLRNCINSGDSGLKPQGKEVLSYTDMDAID</sequence>
<protein>
    <recommendedName>
        <fullName evidence="2">ubiquitinyl hydrolase 1</fullName>
        <ecNumber evidence="2">3.4.19.12</ecNumber>
    </recommendedName>
</protein>
<evidence type="ECO:0000256" key="2">
    <source>
        <dbReference type="ARBA" id="ARBA00012759"/>
    </source>
</evidence>
<evidence type="ECO:0000259" key="9">
    <source>
        <dbReference type="PROSITE" id="PS50865"/>
    </source>
</evidence>
<dbReference type="InterPro" id="IPR001394">
    <property type="entry name" value="Peptidase_C19_UCH"/>
</dbReference>
<reference evidence="10" key="1">
    <citation type="journal article" date="2006" name="Dev. Biol.">
        <title>Systematic analysis of embryonic expression profiles of zinc finger genes in Ciona intestinalis.</title>
        <authorList>
            <person name="Miwata K."/>
            <person name="Chiba T."/>
            <person name="Horii R."/>
            <person name="Yamada L."/>
            <person name="Kubo A."/>
            <person name="Miyamura D."/>
            <person name="Satoh N."/>
            <person name="Satou Y."/>
        </authorList>
    </citation>
    <scope>NUCLEOTIDE SEQUENCE</scope>
</reference>
<dbReference type="OrthoDB" id="265776at2759"/>
<dbReference type="KEGG" id="cin:778882"/>